<dbReference type="Pfam" id="PF03466">
    <property type="entry name" value="LysR_substrate"/>
    <property type="match status" value="1"/>
</dbReference>
<keyword evidence="3" id="KW-0238">DNA-binding</keyword>
<sequence length="301" mass="31887">MDARQLEHFLAIVDHDGFGKAAQHLHIAQPSLSQTIAGLERELGVRLFHRIGRGAVLSEAGRELIEPARQVLRDLRTARATMDSVKGVTRGRVELVTMPSPGIEPLATLTRMFCERHPGITVGADAAFTPGDVVDKIKQGACELGLVGSPGPVRAPGVAVLPLESQDFVLVGTPEAGMPEGNPVSRSALGGARLIVSPPGSLMRQIVDEILASGVEIRIIAEVAHRTSILPLITQHVGLAILPSAWAPLARRAGARAVRIEPPAELHVALLSRSAPLSPAARAFLSVARDYSPDELLDQDG</sequence>
<dbReference type="SUPFAM" id="SSF53850">
    <property type="entry name" value="Periplasmic binding protein-like II"/>
    <property type="match status" value="1"/>
</dbReference>
<dbReference type="PROSITE" id="PS50931">
    <property type="entry name" value="HTH_LYSR"/>
    <property type="match status" value="1"/>
</dbReference>
<proteinExistence type="inferred from homology"/>
<dbReference type="InterPro" id="IPR036388">
    <property type="entry name" value="WH-like_DNA-bd_sf"/>
</dbReference>
<evidence type="ECO:0000256" key="3">
    <source>
        <dbReference type="ARBA" id="ARBA00023125"/>
    </source>
</evidence>
<reference evidence="6 7" key="1">
    <citation type="submission" date="2023-10" db="EMBL/GenBank/DDBJ databases">
        <title>Saccharopolyspora sp. nov., isolated from mangrove soil.</title>
        <authorList>
            <person name="Lu Y."/>
            <person name="Liu W."/>
        </authorList>
    </citation>
    <scope>NUCLEOTIDE SEQUENCE [LARGE SCALE GENOMIC DNA]</scope>
    <source>
        <strain evidence="6 7">S2-29</strain>
    </source>
</reference>
<dbReference type="InterPro" id="IPR050950">
    <property type="entry name" value="HTH-type_LysR_regulators"/>
</dbReference>
<dbReference type="Pfam" id="PF00126">
    <property type="entry name" value="HTH_1"/>
    <property type="match status" value="1"/>
</dbReference>
<dbReference type="PRINTS" id="PR00039">
    <property type="entry name" value="HTHLYSR"/>
</dbReference>
<comment type="caution">
    <text evidence="6">The sequence shown here is derived from an EMBL/GenBank/DDBJ whole genome shotgun (WGS) entry which is preliminary data.</text>
</comment>
<protein>
    <submittedName>
        <fullName evidence="6">LysR family transcriptional regulator</fullName>
    </submittedName>
</protein>
<keyword evidence="7" id="KW-1185">Reference proteome</keyword>
<keyword evidence="4" id="KW-0804">Transcription</keyword>
<dbReference type="InterPro" id="IPR036390">
    <property type="entry name" value="WH_DNA-bd_sf"/>
</dbReference>
<dbReference type="InterPro" id="IPR000847">
    <property type="entry name" value="LysR_HTH_N"/>
</dbReference>
<evidence type="ECO:0000256" key="2">
    <source>
        <dbReference type="ARBA" id="ARBA00023015"/>
    </source>
</evidence>
<evidence type="ECO:0000313" key="6">
    <source>
        <dbReference type="EMBL" id="MEB3371796.1"/>
    </source>
</evidence>
<evidence type="ECO:0000259" key="5">
    <source>
        <dbReference type="PROSITE" id="PS50931"/>
    </source>
</evidence>
<dbReference type="CDD" id="cd05466">
    <property type="entry name" value="PBP2_LTTR_substrate"/>
    <property type="match status" value="1"/>
</dbReference>
<evidence type="ECO:0000256" key="4">
    <source>
        <dbReference type="ARBA" id="ARBA00023163"/>
    </source>
</evidence>
<evidence type="ECO:0000313" key="7">
    <source>
        <dbReference type="Proteomes" id="UP001327093"/>
    </source>
</evidence>
<dbReference type="Gene3D" id="3.40.190.290">
    <property type="match status" value="1"/>
</dbReference>
<dbReference type="SUPFAM" id="SSF46785">
    <property type="entry name" value="Winged helix' DNA-binding domain"/>
    <property type="match status" value="1"/>
</dbReference>
<name>A0ABU6AJW0_9PSEU</name>
<gene>
    <name evidence="6" type="ORF">R4I43_30800</name>
</gene>
<dbReference type="PANTHER" id="PTHR30419">
    <property type="entry name" value="HTH-TYPE TRANSCRIPTIONAL REGULATOR YBHD"/>
    <property type="match status" value="1"/>
</dbReference>
<dbReference type="RefSeq" id="WP_324269223.1">
    <property type="nucleotide sequence ID" value="NZ_JAWLNX010000033.1"/>
</dbReference>
<dbReference type="Gene3D" id="1.10.10.10">
    <property type="entry name" value="Winged helix-like DNA-binding domain superfamily/Winged helix DNA-binding domain"/>
    <property type="match status" value="1"/>
</dbReference>
<dbReference type="Proteomes" id="UP001327093">
    <property type="component" value="Unassembled WGS sequence"/>
</dbReference>
<feature type="domain" description="HTH lysR-type" evidence="5">
    <location>
        <begin position="1"/>
        <end position="58"/>
    </location>
</feature>
<comment type="similarity">
    <text evidence="1">Belongs to the LysR transcriptional regulatory family.</text>
</comment>
<evidence type="ECO:0000256" key="1">
    <source>
        <dbReference type="ARBA" id="ARBA00009437"/>
    </source>
</evidence>
<keyword evidence="2" id="KW-0805">Transcription regulation</keyword>
<accession>A0ABU6AJW0</accession>
<organism evidence="6 7">
    <name type="scientific">Saccharopolyspora mangrovi</name>
    <dbReference type="NCBI Taxonomy" id="3082379"/>
    <lineage>
        <taxon>Bacteria</taxon>
        <taxon>Bacillati</taxon>
        <taxon>Actinomycetota</taxon>
        <taxon>Actinomycetes</taxon>
        <taxon>Pseudonocardiales</taxon>
        <taxon>Pseudonocardiaceae</taxon>
        <taxon>Saccharopolyspora</taxon>
    </lineage>
</organism>
<dbReference type="InterPro" id="IPR005119">
    <property type="entry name" value="LysR_subst-bd"/>
</dbReference>
<dbReference type="EMBL" id="JAWLNX010000033">
    <property type="protein sequence ID" value="MEB3371796.1"/>
    <property type="molecule type" value="Genomic_DNA"/>
</dbReference>